<reference evidence="3" key="1">
    <citation type="journal article" date="2023" name="Mol. Phylogenet. Evol.">
        <title>Genome-scale phylogeny and comparative genomics of the fungal order Sordariales.</title>
        <authorList>
            <person name="Hensen N."/>
            <person name="Bonometti L."/>
            <person name="Westerberg I."/>
            <person name="Brannstrom I.O."/>
            <person name="Guillou S."/>
            <person name="Cros-Aarteil S."/>
            <person name="Calhoun S."/>
            <person name="Haridas S."/>
            <person name="Kuo A."/>
            <person name="Mondo S."/>
            <person name="Pangilinan J."/>
            <person name="Riley R."/>
            <person name="LaButti K."/>
            <person name="Andreopoulos B."/>
            <person name="Lipzen A."/>
            <person name="Chen C."/>
            <person name="Yan M."/>
            <person name="Daum C."/>
            <person name="Ng V."/>
            <person name="Clum A."/>
            <person name="Steindorff A."/>
            <person name="Ohm R.A."/>
            <person name="Martin F."/>
            <person name="Silar P."/>
            <person name="Natvig D.O."/>
            <person name="Lalanne C."/>
            <person name="Gautier V."/>
            <person name="Ament-Velasquez S.L."/>
            <person name="Kruys A."/>
            <person name="Hutchinson M.I."/>
            <person name="Powell A.J."/>
            <person name="Barry K."/>
            <person name="Miller A.N."/>
            <person name="Grigoriev I.V."/>
            <person name="Debuchy R."/>
            <person name="Gladieux P."/>
            <person name="Hiltunen Thoren M."/>
            <person name="Johannesson H."/>
        </authorList>
    </citation>
    <scope>NUCLEOTIDE SEQUENCE [LARGE SCALE GENOMIC DNA]</scope>
    <source>
        <strain evidence="3">CBS 340.73</strain>
    </source>
</reference>
<dbReference type="Proteomes" id="UP001303473">
    <property type="component" value="Unassembled WGS sequence"/>
</dbReference>
<dbReference type="InterPro" id="IPR050600">
    <property type="entry name" value="SETD3_SETD6_MTase"/>
</dbReference>
<dbReference type="SUPFAM" id="SSF82199">
    <property type="entry name" value="SET domain"/>
    <property type="match status" value="1"/>
</dbReference>
<dbReference type="Gene3D" id="3.90.1410.10">
    <property type="entry name" value="set domain protein methyltransferase, domain 1"/>
    <property type="match status" value="1"/>
</dbReference>
<organism evidence="2 3">
    <name type="scientific">Diplogelasinospora grovesii</name>
    <dbReference type="NCBI Taxonomy" id="303347"/>
    <lineage>
        <taxon>Eukaryota</taxon>
        <taxon>Fungi</taxon>
        <taxon>Dikarya</taxon>
        <taxon>Ascomycota</taxon>
        <taxon>Pezizomycotina</taxon>
        <taxon>Sordariomycetes</taxon>
        <taxon>Sordariomycetidae</taxon>
        <taxon>Sordariales</taxon>
        <taxon>Diplogelasinosporaceae</taxon>
        <taxon>Diplogelasinospora</taxon>
    </lineage>
</organism>
<dbReference type="AlphaFoldDB" id="A0AAN6NJL4"/>
<dbReference type="PANTHER" id="PTHR13271">
    <property type="entry name" value="UNCHARACTERIZED PUTATIVE METHYLTRANSFERASE"/>
    <property type="match status" value="1"/>
</dbReference>
<dbReference type="GO" id="GO:0016279">
    <property type="term" value="F:protein-lysine N-methyltransferase activity"/>
    <property type="evidence" value="ECO:0007669"/>
    <property type="project" value="TreeGrafter"/>
</dbReference>
<dbReference type="InterPro" id="IPR001214">
    <property type="entry name" value="SET_dom"/>
</dbReference>
<dbReference type="PANTHER" id="PTHR13271:SF76">
    <property type="entry name" value="SET DOMAIN-CONTAINING PROTEIN 8"/>
    <property type="match status" value="1"/>
</dbReference>
<evidence type="ECO:0000313" key="2">
    <source>
        <dbReference type="EMBL" id="KAK3946018.1"/>
    </source>
</evidence>
<name>A0AAN6NJL4_9PEZI</name>
<feature type="domain" description="SET" evidence="1">
    <location>
        <begin position="23"/>
        <end position="260"/>
    </location>
</feature>
<evidence type="ECO:0000259" key="1">
    <source>
        <dbReference type="PROSITE" id="PS50280"/>
    </source>
</evidence>
<protein>
    <recommendedName>
        <fullName evidence="1">SET domain-containing protein</fullName>
    </recommendedName>
</protein>
<evidence type="ECO:0000313" key="3">
    <source>
        <dbReference type="Proteomes" id="UP001303473"/>
    </source>
</evidence>
<accession>A0AAN6NJL4</accession>
<dbReference type="InterPro" id="IPR046341">
    <property type="entry name" value="SET_dom_sf"/>
</dbReference>
<gene>
    <name evidence="2" type="ORF">QBC46DRAFT_424983</name>
</gene>
<dbReference type="PROSITE" id="PS50280">
    <property type="entry name" value="SET"/>
    <property type="match status" value="1"/>
</dbReference>
<comment type="caution">
    <text evidence="2">The sequence shown here is derived from an EMBL/GenBank/DDBJ whole genome shotgun (WGS) entry which is preliminary data.</text>
</comment>
<sequence>MSRPDLPIEALPAWTLLNDITFHDVKVAETEESGYGLVSERNLSTQEETFDVPTLITVPHSLVLNVECVEEYAKEDRNFRQLLDAAGHQSTRGDILLFLLVQTALASRSSQPAAGVSNPWTEYLKFLPAIIPVPTLWTEDELHLLRGTSLEAAVGAKLSALEAEFDAVRESSSGIPCWNEMLWVENTVSLGDWILLDALYRSRCLELPRSGESMVPCIDMVNHSASPTAYYDENSKDEVVLSMRPGTNIFKGQEVTISYGDTKSPAEMLFSYGFIDPGSTAQSLVLPLEPFPDDPLAKAKLVAFGEPPKIHMSRSKDGTTVDWKSPFAYLMCVNEEDGLEFRVLQETDGSRQLRVFWQDQDVTTRTTDFGPLIQSHQLSAILRLRVATVIQQRLQDQLDRLTFSHIPDVQPLAAGYGNSSPREACIEASLLLREVERGILETGIQSLEKQVSAVDPSLELMADENVVAYLGSMETAESDLANQEASNEEDEDDFS</sequence>
<proteinExistence type="predicted"/>
<dbReference type="CDD" id="cd10527">
    <property type="entry name" value="SET_LSMT"/>
    <property type="match status" value="1"/>
</dbReference>
<dbReference type="Pfam" id="PF00856">
    <property type="entry name" value="SET"/>
    <property type="match status" value="1"/>
</dbReference>
<dbReference type="EMBL" id="MU853753">
    <property type="protein sequence ID" value="KAK3946018.1"/>
    <property type="molecule type" value="Genomic_DNA"/>
</dbReference>
<dbReference type="GO" id="GO:0005634">
    <property type="term" value="C:nucleus"/>
    <property type="evidence" value="ECO:0007669"/>
    <property type="project" value="TreeGrafter"/>
</dbReference>
<keyword evidence="3" id="KW-1185">Reference proteome</keyword>